<dbReference type="Proteomes" id="UP000499080">
    <property type="component" value="Unassembled WGS sequence"/>
</dbReference>
<sequence length="108" mass="11966">MDLVILNRSGMKRTALELVPSSPNFRSTPAGGRLTQVKFNRHQTHKHGGSSLKSGFEPAALRLRSQDPTTRPPRFKIANLIAPVYLQSGTLINLKLIKISVLLPARRN</sequence>
<protein>
    <submittedName>
        <fullName evidence="1">Uncharacterized protein</fullName>
    </submittedName>
</protein>
<evidence type="ECO:0000313" key="1">
    <source>
        <dbReference type="EMBL" id="GBM46284.1"/>
    </source>
</evidence>
<dbReference type="AlphaFoldDB" id="A0A4Y2G355"/>
<proteinExistence type="predicted"/>
<accession>A0A4Y2G355</accession>
<organism evidence="1 3">
    <name type="scientific">Araneus ventricosus</name>
    <name type="common">Orbweaver spider</name>
    <name type="synonym">Epeira ventricosa</name>
    <dbReference type="NCBI Taxonomy" id="182803"/>
    <lineage>
        <taxon>Eukaryota</taxon>
        <taxon>Metazoa</taxon>
        <taxon>Ecdysozoa</taxon>
        <taxon>Arthropoda</taxon>
        <taxon>Chelicerata</taxon>
        <taxon>Arachnida</taxon>
        <taxon>Araneae</taxon>
        <taxon>Araneomorphae</taxon>
        <taxon>Entelegynae</taxon>
        <taxon>Araneoidea</taxon>
        <taxon>Araneidae</taxon>
        <taxon>Araneus</taxon>
    </lineage>
</organism>
<dbReference type="EMBL" id="BGPR01175788">
    <property type="protein sequence ID" value="GBM46294.1"/>
    <property type="molecule type" value="Genomic_DNA"/>
</dbReference>
<evidence type="ECO:0000313" key="2">
    <source>
        <dbReference type="EMBL" id="GBM46294.1"/>
    </source>
</evidence>
<keyword evidence="3" id="KW-1185">Reference proteome</keyword>
<name>A0A4Y2G355_ARAVE</name>
<reference evidence="1 3" key="1">
    <citation type="journal article" date="2019" name="Sci. Rep.">
        <title>Orb-weaving spider Araneus ventricosus genome elucidates the spidroin gene catalogue.</title>
        <authorList>
            <person name="Kono N."/>
            <person name="Nakamura H."/>
            <person name="Ohtoshi R."/>
            <person name="Moran D.A.P."/>
            <person name="Shinohara A."/>
            <person name="Yoshida Y."/>
            <person name="Fujiwara M."/>
            <person name="Mori M."/>
            <person name="Tomita M."/>
            <person name="Arakawa K."/>
        </authorList>
    </citation>
    <scope>NUCLEOTIDE SEQUENCE [LARGE SCALE GENOMIC DNA]</scope>
</reference>
<comment type="caution">
    <text evidence="1">The sequence shown here is derived from an EMBL/GenBank/DDBJ whole genome shotgun (WGS) entry which is preliminary data.</text>
</comment>
<dbReference type="EMBL" id="BGPR01175785">
    <property type="protein sequence ID" value="GBM46284.1"/>
    <property type="molecule type" value="Genomic_DNA"/>
</dbReference>
<evidence type="ECO:0000313" key="3">
    <source>
        <dbReference type="Proteomes" id="UP000499080"/>
    </source>
</evidence>
<gene>
    <name evidence="1" type="ORF">AVEN_16227_1</name>
    <name evidence="2" type="ORF">AVEN_26392_1</name>
</gene>